<reference evidence="2 3" key="1">
    <citation type="submission" date="2019-03" db="EMBL/GenBank/DDBJ databases">
        <title>First draft genome of Liparis tanakae, snailfish: a comprehensive survey of snailfish specific genes.</title>
        <authorList>
            <person name="Kim W."/>
            <person name="Song I."/>
            <person name="Jeong J.-H."/>
            <person name="Kim D."/>
            <person name="Kim S."/>
            <person name="Ryu S."/>
            <person name="Song J.Y."/>
            <person name="Lee S.K."/>
        </authorList>
    </citation>
    <scope>NUCLEOTIDE SEQUENCE [LARGE SCALE GENOMIC DNA]</scope>
    <source>
        <tissue evidence="2">Muscle</tissue>
    </source>
</reference>
<gene>
    <name evidence="2" type="ORF">EYF80_062156</name>
</gene>
<comment type="caution">
    <text evidence="2">The sequence shown here is derived from an EMBL/GenBank/DDBJ whole genome shotgun (WGS) entry which is preliminary data.</text>
</comment>
<evidence type="ECO:0000256" key="1">
    <source>
        <dbReference type="SAM" id="MobiDB-lite"/>
    </source>
</evidence>
<proteinExistence type="predicted"/>
<dbReference type="EMBL" id="SRLO01007871">
    <property type="protein sequence ID" value="TNN27697.1"/>
    <property type="molecule type" value="Genomic_DNA"/>
</dbReference>
<dbReference type="AlphaFoldDB" id="A0A4Z2EFI7"/>
<accession>A0A4Z2EFI7</accession>
<protein>
    <submittedName>
        <fullName evidence="2">Uncharacterized protein</fullName>
    </submittedName>
</protein>
<name>A0A4Z2EFI7_9TELE</name>
<dbReference type="Proteomes" id="UP000314294">
    <property type="component" value="Unassembled WGS sequence"/>
</dbReference>
<feature type="compositionally biased region" description="Polar residues" evidence="1">
    <location>
        <begin position="22"/>
        <end position="31"/>
    </location>
</feature>
<evidence type="ECO:0000313" key="3">
    <source>
        <dbReference type="Proteomes" id="UP000314294"/>
    </source>
</evidence>
<feature type="region of interest" description="Disordered" evidence="1">
    <location>
        <begin position="1"/>
        <end position="62"/>
    </location>
</feature>
<evidence type="ECO:0000313" key="2">
    <source>
        <dbReference type="EMBL" id="TNN27697.1"/>
    </source>
</evidence>
<sequence length="62" mass="6299">MSVQRPTAHSGDSPPPSPSGVMSRQATSCSISVVLREGGGRTGGGRIDVGRTIFHSSGETSD</sequence>
<organism evidence="2 3">
    <name type="scientific">Liparis tanakae</name>
    <name type="common">Tanaka's snailfish</name>
    <dbReference type="NCBI Taxonomy" id="230148"/>
    <lineage>
        <taxon>Eukaryota</taxon>
        <taxon>Metazoa</taxon>
        <taxon>Chordata</taxon>
        <taxon>Craniata</taxon>
        <taxon>Vertebrata</taxon>
        <taxon>Euteleostomi</taxon>
        <taxon>Actinopterygii</taxon>
        <taxon>Neopterygii</taxon>
        <taxon>Teleostei</taxon>
        <taxon>Neoteleostei</taxon>
        <taxon>Acanthomorphata</taxon>
        <taxon>Eupercaria</taxon>
        <taxon>Perciformes</taxon>
        <taxon>Cottioidei</taxon>
        <taxon>Cottales</taxon>
        <taxon>Liparidae</taxon>
        <taxon>Liparis</taxon>
    </lineage>
</organism>
<keyword evidence="3" id="KW-1185">Reference proteome</keyword>